<dbReference type="Gene3D" id="1.25.40.10">
    <property type="entry name" value="Tetratricopeptide repeat domain"/>
    <property type="match status" value="1"/>
</dbReference>
<dbReference type="OrthoDB" id="185373at2759"/>
<dbReference type="EMBL" id="CANTUO010000001">
    <property type="protein sequence ID" value="CAI5757106.1"/>
    <property type="molecule type" value="Genomic_DNA"/>
</dbReference>
<dbReference type="Proteomes" id="UP001152885">
    <property type="component" value="Unassembled WGS sequence"/>
</dbReference>
<name>A0A9W4TV28_9ASCO</name>
<feature type="compositionally biased region" description="Basic residues" evidence="1">
    <location>
        <begin position="925"/>
        <end position="934"/>
    </location>
</feature>
<dbReference type="InterPro" id="IPR011990">
    <property type="entry name" value="TPR-like_helical_dom_sf"/>
</dbReference>
<dbReference type="AlphaFoldDB" id="A0A9W4TV28"/>
<evidence type="ECO:0000313" key="2">
    <source>
        <dbReference type="EMBL" id="CAI5757106.1"/>
    </source>
</evidence>
<sequence length="934" mass="111246">MEQLVDKIPKLSYHYFGFKRIDQTTKELDIQDVFTPTDLKIVMKSCFLLNDENLALHYYSEYKQLREYGLLEGFFLDLCISHKDWKALQRNFEAMFEHENLPQSIHYSKAMKGLFCLKGYSEIEKLHEQMMENKIKTSYETYSLLLLSAVDQNNQEKVLKLFDEYLTLVKQELADKNSVPKLISFIFQIPMLLKDYDQMFQLLKEYSKKEIETQMELLPTEFLAKLLVFFSKDLQLEKHQALQKMIKESGKLDTNIYIALIQSHTIFGNYRLADKYAYKAHQSSPIPFSNNRIYLHQMKNYAIWDANSTNPQSKKYCQVKLSYLSIMFNKAKYLIFQQYSPQTNVDLLVEIQDYFYRTDNMDNIKALGFIKDINLRRSLNTKANLINLKSDLLQNPELEFRSNKSNKNFFPEFVVNNKELFEKRRIPISAKTSCFILKNYLYLSKLRSSDLHFKKPKEMLIELFQNYGISLNGFTEISINAKFDFFEHYINIFENLELYVNYAGASKNQRVANEAMKYFLNFTKSVQAIYHNKLPFDLTFEVNKELRKISKHNQRTYLNLLNDDCNLYTMLVERYCKSQPKDKKPTLPPKLNKYAHVILEKFFYHLDYEGKVDEQTVLLIFHLLKRGMKLSNDELNEFIGILLKKGTNYLAQILDTIENDMILNNTKYLELYQQKRQCYITCLIYLLNNSGYQYEKIYHKYQILNRYYAISKEELSKINQDAQANTWDKHHAGDFFRSKTGKLFDTKYENYMFKTMNSYGFFNFFNPLKESQFLNTYVSFRNLVLLQIRLKNLFVSNQNDVLDSNPLDSKQPYFKNKQIKDALKKLKIKYPNTLEYFLSSWKIDYYGRMNDYISQVDSFMAVNEYKDSNMIEYSSKKYLKSLIAPTKESHNFFITADSHINSSMEQNRLSYKRAKEVNDREEKKSKYRVKKPNE</sequence>
<feature type="region of interest" description="Disordered" evidence="1">
    <location>
        <begin position="905"/>
        <end position="934"/>
    </location>
</feature>
<reference evidence="2" key="1">
    <citation type="submission" date="2022-12" db="EMBL/GenBank/DDBJ databases">
        <authorList>
            <person name="Brejova B."/>
        </authorList>
    </citation>
    <scope>NUCLEOTIDE SEQUENCE</scope>
</reference>
<comment type="caution">
    <text evidence="2">The sequence shown here is derived from an EMBL/GenBank/DDBJ whole genome shotgun (WGS) entry which is preliminary data.</text>
</comment>
<feature type="compositionally biased region" description="Basic and acidic residues" evidence="1">
    <location>
        <begin position="913"/>
        <end position="924"/>
    </location>
</feature>
<organism evidence="2 3">
    <name type="scientific">Candida verbasci</name>
    <dbReference type="NCBI Taxonomy" id="1227364"/>
    <lineage>
        <taxon>Eukaryota</taxon>
        <taxon>Fungi</taxon>
        <taxon>Dikarya</taxon>
        <taxon>Ascomycota</taxon>
        <taxon>Saccharomycotina</taxon>
        <taxon>Pichiomycetes</taxon>
        <taxon>Debaryomycetaceae</taxon>
        <taxon>Candida/Lodderomyces clade</taxon>
        <taxon>Candida</taxon>
    </lineage>
</organism>
<evidence type="ECO:0000256" key="1">
    <source>
        <dbReference type="SAM" id="MobiDB-lite"/>
    </source>
</evidence>
<gene>
    <name evidence="2" type="ORF">CANVERA_P1623</name>
</gene>
<keyword evidence="3" id="KW-1185">Reference proteome</keyword>
<protein>
    <submittedName>
        <fullName evidence="2">Uncharacterized protein</fullName>
    </submittedName>
</protein>
<evidence type="ECO:0000313" key="3">
    <source>
        <dbReference type="Proteomes" id="UP001152885"/>
    </source>
</evidence>
<accession>A0A9W4TV28</accession>
<proteinExistence type="predicted"/>